<dbReference type="PROSITE" id="PS01117">
    <property type="entry name" value="HTH_MARR_1"/>
    <property type="match status" value="1"/>
</dbReference>
<keyword evidence="1" id="KW-0805">Transcription regulation</keyword>
<dbReference type="InterPro" id="IPR036390">
    <property type="entry name" value="WH_DNA-bd_sf"/>
</dbReference>
<proteinExistence type="predicted"/>
<sequence>MQPTPALVAEIIDNLRRVFQVVNEQSKRVERETGLTGPQLWAIKVIAENAPIKISELARRMYLHPATIVGIVDRLEKRGLVERERCSKDRRVVHVGLTDAGRQVVATSPEVAQGLLVRGLEVLPDVELRTIAGGFERMVRILGAQEIPPHLLLSPEVNLPRNRPLAGLK</sequence>
<organism evidence="5 6">
    <name type="scientific">Oryzomonas rubra</name>
    <dbReference type="NCBI Taxonomy" id="2509454"/>
    <lineage>
        <taxon>Bacteria</taxon>
        <taxon>Pseudomonadati</taxon>
        <taxon>Thermodesulfobacteriota</taxon>
        <taxon>Desulfuromonadia</taxon>
        <taxon>Geobacterales</taxon>
        <taxon>Geobacteraceae</taxon>
        <taxon>Oryzomonas</taxon>
    </lineage>
</organism>
<accession>A0A5A9XKY2</accession>
<dbReference type="AlphaFoldDB" id="A0A5A9XKY2"/>
<dbReference type="PANTHER" id="PTHR42756">
    <property type="entry name" value="TRANSCRIPTIONAL REGULATOR, MARR"/>
    <property type="match status" value="1"/>
</dbReference>
<dbReference type="PRINTS" id="PR00598">
    <property type="entry name" value="HTHMARR"/>
</dbReference>
<dbReference type="Gene3D" id="1.10.10.10">
    <property type="entry name" value="Winged helix-like DNA-binding domain superfamily/Winged helix DNA-binding domain"/>
    <property type="match status" value="1"/>
</dbReference>
<evidence type="ECO:0000256" key="2">
    <source>
        <dbReference type="ARBA" id="ARBA00023125"/>
    </source>
</evidence>
<keyword evidence="3" id="KW-0804">Transcription</keyword>
<evidence type="ECO:0000313" key="6">
    <source>
        <dbReference type="Proteomes" id="UP000324298"/>
    </source>
</evidence>
<keyword evidence="2" id="KW-0238">DNA-binding</keyword>
<dbReference type="EMBL" id="SRSD01000003">
    <property type="protein sequence ID" value="KAA0893430.1"/>
    <property type="molecule type" value="Genomic_DNA"/>
</dbReference>
<dbReference type="InterPro" id="IPR000835">
    <property type="entry name" value="HTH_MarR-typ"/>
</dbReference>
<dbReference type="InterPro" id="IPR036388">
    <property type="entry name" value="WH-like_DNA-bd_sf"/>
</dbReference>
<evidence type="ECO:0000256" key="3">
    <source>
        <dbReference type="ARBA" id="ARBA00023163"/>
    </source>
</evidence>
<dbReference type="OrthoDB" id="195851at2"/>
<dbReference type="InterPro" id="IPR023187">
    <property type="entry name" value="Tscrpt_reg_MarR-type_CS"/>
</dbReference>
<evidence type="ECO:0000313" key="5">
    <source>
        <dbReference type="EMBL" id="KAA0893430.1"/>
    </source>
</evidence>
<protein>
    <submittedName>
        <fullName evidence="5">MarR family transcriptional regulator</fullName>
    </submittedName>
</protein>
<evidence type="ECO:0000256" key="1">
    <source>
        <dbReference type="ARBA" id="ARBA00023015"/>
    </source>
</evidence>
<comment type="caution">
    <text evidence="5">The sequence shown here is derived from an EMBL/GenBank/DDBJ whole genome shotgun (WGS) entry which is preliminary data.</text>
</comment>
<dbReference type="PANTHER" id="PTHR42756:SF1">
    <property type="entry name" value="TRANSCRIPTIONAL REPRESSOR OF EMRAB OPERON"/>
    <property type="match status" value="1"/>
</dbReference>
<dbReference type="GO" id="GO:0003677">
    <property type="term" value="F:DNA binding"/>
    <property type="evidence" value="ECO:0007669"/>
    <property type="project" value="UniProtKB-KW"/>
</dbReference>
<dbReference type="PROSITE" id="PS50995">
    <property type="entry name" value="HTH_MARR_2"/>
    <property type="match status" value="1"/>
</dbReference>
<name>A0A5A9XKY2_9BACT</name>
<evidence type="ECO:0000259" key="4">
    <source>
        <dbReference type="PROSITE" id="PS50995"/>
    </source>
</evidence>
<feature type="domain" description="HTH marR-type" evidence="4">
    <location>
        <begin position="8"/>
        <end position="140"/>
    </location>
</feature>
<dbReference type="RefSeq" id="WP_149306745.1">
    <property type="nucleotide sequence ID" value="NZ_SRSD01000003.1"/>
</dbReference>
<dbReference type="Pfam" id="PF01047">
    <property type="entry name" value="MarR"/>
    <property type="match status" value="1"/>
</dbReference>
<keyword evidence="6" id="KW-1185">Reference proteome</keyword>
<reference evidence="5 6" key="1">
    <citation type="submission" date="2019-04" db="EMBL/GenBank/DDBJ databases">
        <title>Geobacter ruber sp. nov., ferric-reducing bacteria isolated from paddy soil.</title>
        <authorList>
            <person name="Xu Z."/>
            <person name="Masuda Y."/>
            <person name="Itoh H."/>
            <person name="Senoo K."/>
        </authorList>
    </citation>
    <scope>NUCLEOTIDE SEQUENCE [LARGE SCALE GENOMIC DNA]</scope>
    <source>
        <strain evidence="5 6">Red88</strain>
    </source>
</reference>
<dbReference type="SMART" id="SM00347">
    <property type="entry name" value="HTH_MARR"/>
    <property type="match status" value="1"/>
</dbReference>
<dbReference type="SUPFAM" id="SSF46785">
    <property type="entry name" value="Winged helix' DNA-binding domain"/>
    <property type="match status" value="1"/>
</dbReference>
<dbReference type="GO" id="GO:0003700">
    <property type="term" value="F:DNA-binding transcription factor activity"/>
    <property type="evidence" value="ECO:0007669"/>
    <property type="project" value="InterPro"/>
</dbReference>
<gene>
    <name evidence="5" type="ORF">ET418_06370</name>
</gene>
<dbReference type="Proteomes" id="UP000324298">
    <property type="component" value="Unassembled WGS sequence"/>
</dbReference>